<reference evidence="4 5" key="1">
    <citation type="submission" date="2020-11" db="EMBL/GenBank/DDBJ databases">
        <authorList>
            <person name="Lassalle F."/>
        </authorList>
    </citation>
    <scope>NUCLEOTIDE SEQUENCE [LARGE SCALE GENOMIC DNA]</scope>
    <source>
        <strain evidence="4 5">JC140</strain>
    </source>
</reference>
<dbReference type="Gene3D" id="3.40.1670.10">
    <property type="entry name" value="UbiD C-terminal domain-like"/>
    <property type="match status" value="1"/>
</dbReference>
<dbReference type="InterPro" id="IPR048304">
    <property type="entry name" value="UbiD_Rift_dom"/>
</dbReference>
<gene>
    <name evidence="4" type="ORF">REJC140_00640</name>
</gene>
<dbReference type="Gene3D" id="1.20.5.570">
    <property type="entry name" value="Single helix bin"/>
    <property type="match status" value="1"/>
</dbReference>
<accession>A0ABN7JS67</accession>
<organism evidence="4 5">
    <name type="scientific">Pseudorhizobium endolithicum</name>
    <dbReference type="NCBI Taxonomy" id="1191678"/>
    <lineage>
        <taxon>Bacteria</taxon>
        <taxon>Pseudomonadati</taxon>
        <taxon>Pseudomonadota</taxon>
        <taxon>Alphaproteobacteria</taxon>
        <taxon>Hyphomicrobiales</taxon>
        <taxon>Rhizobiaceae</taxon>
        <taxon>Rhizobium/Agrobacterium group</taxon>
        <taxon>Pseudorhizobium</taxon>
    </lineage>
</organism>
<name>A0ABN7JS67_9HYPH</name>
<dbReference type="InterPro" id="IPR002830">
    <property type="entry name" value="UbiD"/>
</dbReference>
<dbReference type="InterPro" id="IPR049381">
    <property type="entry name" value="UbiD-like_C"/>
</dbReference>
<dbReference type="PANTHER" id="PTHR30108">
    <property type="entry name" value="3-OCTAPRENYL-4-HYDROXYBENZOATE CARBOXY-LYASE-RELATED"/>
    <property type="match status" value="1"/>
</dbReference>
<dbReference type="Pfam" id="PF01977">
    <property type="entry name" value="UbiD"/>
    <property type="match status" value="1"/>
</dbReference>
<comment type="caution">
    <text evidence="4">The sequence shown here is derived from an EMBL/GenBank/DDBJ whole genome shotgun (WGS) entry which is preliminary data.</text>
</comment>
<dbReference type="Pfam" id="PF20696">
    <property type="entry name" value="UbiD_C"/>
    <property type="match status" value="1"/>
</dbReference>
<dbReference type="SUPFAM" id="SSF50475">
    <property type="entry name" value="FMN-binding split barrel"/>
    <property type="match status" value="1"/>
</dbReference>
<evidence type="ECO:0000259" key="3">
    <source>
        <dbReference type="Pfam" id="PF20696"/>
    </source>
</evidence>
<evidence type="ECO:0000313" key="5">
    <source>
        <dbReference type="Proteomes" id="UP000606921"/>
    </source>
</evidence>
<feature type="domain" description="3-octaprenyl-4-hydroxybenzoate carboxy-lyase-like N-terminal" evidence="2">
    <location>
        <begin position="18"/>
        <end position="90"/>
    </location>
</feature>
<dbReference type="SUPFAM" id="SSF143968">
    <property type="entry name" value="UbiD C-terminal domain-like"/>
    <property type="match status" value="1"/>
</dbReference>
<sequence length="501" mass="55906">MDMHPTPRRYASLRHFAEELERRGRLKRIARPVSLVHEVTEIHRRVLLAGGPALLFEKPVDACGRVSDVPLLTNLFGTQERIEWGFGLESGGIGHLAETLAALRHPEPPKSFRDVMAKVPLLTAALSMRTKQVAEIPAQEVVWRGEDIDLSRLPIQWCWPGEPAPLVTWPLVITRSPDDPSDVNVGVYRMQVLGKDRLIMRWLAHRGGARHHRMWQRRGEDMPVAVVIGADPAMLLAAVMPLPEGMSEIAFSGVLRGQRTRSASALTVPISVPASAEIVLEGRVSATDTADEGPYGDHTGYYNSVEPFPVMTLSAITSRRDPLYLSTFTGRPPDEPSVLGEAMMELFLPLAKRQFPEIVDLWMPPEACSYRAMVVSIDKRYPGQARRIMMGLWSMLPQFSYTKLIIAVDPDINVRSWSDVIWALSTRFDASRDLLVIRDTPIDYLDFASPQPGLGGKLGLDATTKLPPETDREWGRVLSMPPEIVSKMDALWADLGLEQRP</sequence>
<dbReference type="Pfam" id="PF20695">
    <property type="entry name" value="UbiD_N"/>
    <property type="match status" value="1"/>
</dbReference>
<evidence type="ECO:0000313" key="4">
    <source>
        <dbReference type="EMBL" id="CAD7038566.1"/>
    </source>
</evidence>
<evidence type="ECO:0000259" key="1">
    <source>
        <dbReference type="Pfam" id="PF01977"/>
    </source>
</evidence>
<dbReference type="InterPro" id="IPR049383">
    <property type="entry name" value="UbiD-like_N"/>
</dbReference>
<dbReference type="EMBL" id="CABFWF030000012">
    <property type="protein sequence ID" value="CAD7038566.1"/>
    <property type="molecule type" value="Genomic_DNA"/>
</dbReference>
<dbReference type="PANTHER" id="PTHR30108:SF17">
    <property type="entry name" value="FERULIC ACID DECARBOXYLASE 1"/>
    <property type="match status" value="1"/>
</dbReference>
<dbReference type="RefSeq" id="WP_142592721.1">
    <property type="nucleotide sequence ID" value="NZ_CABFWF030000012.1"/>
</dbReference>
<feature type="domain" description="3-octaprenyl-4-hydroxybenzoate carboxy-lyase-like C-terminal" evidence="3">
    <location>
        <begin position="338"/>
        <end position="462"/>
    </location>
</feature>
<dbReference type="Proteomes" id="UP000606921">
    <property type="component" value="Unassembled WGS sequence"/>
</dbReference>
<feature type="domain" description="3-octaprenyl-4-hydroxybenzoate carboxy-lyase-like Rift-related" evidence="1">
    <location>
        <begin position="134"/>
        <end position="332"/>
    </location>
</feature>
<evidence type="ECO:0000259" key="2">
    <source>
        <dbReference type="Pfam" id="PF20695"/>
    </source>
</evidence>
<dbReference type="NCBIfam" id="TIGR00148">
    <property type="entry name" value="UbiD family decarboxylase"/>
    <property type="match status" value="1"/>
</dbReference>
<protein>
    <submittedName>
        <fullName evidence="4">UbiD family decarboxylase</fullName>
    </submittedName>
</protein>
<keyword evidence="5" id="KW-1185">Reference proteome</keyword>
<proteinExistence type="predicted"/>